<evidence type="ECO:0000313" key="3">
    <source>
        <dbReference type="Proteomes" id="UP000579945"/>
    </source>
</evidence>
<feature type="compositionally biased region" description="Low complexity" evidence="1">
    <location>
        <begin position="60"/>
        <end position="69"/>
    </location>
</feature>
<feature type="compositionally biased region" description="Acidic residues" evidence="1">
    <location>
        <begin position="105"/>
        <end position="119"/>
    </location>
</feature>
<dbReference type="Proteomes" id="UP000579945">
    <property type="component" value="Unassembled WGS sequence"/>
</dbReference>
<reference evidence="2 3" key="1">
    <citation type="submission" date="2020-08" db="EMBL/GenBank/DDBJ databases">
        <title>Sequencing the genomes of 1000 actinobacteria strains.</title>
        <authorList>
            <person name="Klenk H.-P."/>
        </authorList>
    </citation>
    <scope>NUCLEOTIDE SEQUENCE [LARGE SCALE GENOMIC DNA]</scope>
    <source>
        <strain evidence="2 3">DSM 44320</strain>
    </source>
</reference>
<dbReference type="GeneID" id="95396113"/>
<dbReference type="EMBL" id="JACIBV010000001">
    <property type="protein sequence ID" value="MBB3726174.1"/>
    <property type="molecule type" value="Genomic_DNA"/>
</dbReference>
<evidence type="ECO:0000313" key="2">
    <source>
        <dbReference type="EMBL" id="MBB3726174.1"/>
    </source>
</evidence>
<dbReference type="RefSeq" id="WP_246451721.1">
    <property type="nucleotide sequence ID" value="NZ_JACIBV010000001.1"/>
</dbReference>
<comment type="caution">
    <text evidence="2">The sequence shown here is derived from an EMBL/GenBank/DDBJ whole genome shotgun (WGS) entry which is preliminary data.</text>
</comment>
<accession>A0A7W5YQC3</accession>
<organism evidence="2 3">
    <name type="scientific">Nonomuraea dietziae</name>
    <dbReference type="NCBI Taxonomy" id="65515"/>
    <lineage>
        <taxon>Bacteria</taxon>
        <taxon>Bacillati</taxon>
        <taxon>Actinomycetota</taxon>
        <taxon>Actinomycetes</taxon>
        <taxon>Streptosporangiales</taxon>
        <taxon>Streptosporangiaceae</taxon>
        <taxon>Nonomuraea</taxon>
    </lineage>
</organism>
<keyword evidence="3" id="KW-1185">Reference proteome</keyword>
<name>A0A7W5YQC3_9ACTN</name>
<feature type="region of interest" description="Disordered" evidence="1">
    <location>
        <begin position="60"/>
        <end position="119"/>
    </location>
</feature>
<proteinExistence type="predicted"/>
<dbReference type="AlphaFoldDB" id="A0A7W5YQC3"/>
<sequence length="183" mass="19450">MNELAITADHVVVIGRGWLIADTTMDALAARFQRDVLLRAAHPERLAQILRAHGATVAAETAASAERAAPPTPGTPRTAPPTPETAAGGDPSVQGQSMQGLSEQELSEQELSEQELSEQELSERALSVRGMDAAGIGELALRAWIALRELTPRSASLEEAFMELTEDSVEYGARPAAVTEVAR</sequence>
<protein>
    <submittedName>
        <fullName evidence="2">ABC-type multidrug transport system ATPase subunit</fullName>
    </submittedName>
</protein>
<gene>
    <name evidence="2" type="ORF">FHR33_002034</name>
</gene>
<evidence type="ECO:0000256" key="1">
    <source>
        <dbReference type="SAM" id="MobiDB-lite"/>
    </source>
</evidence>
<feature type="compositionally biased region" description="Pro residues" evidence="1">
    <location>
        <begin position="70"/>
        <end position="83"/>
    </location>
</feature>